<name>A0ABT1C376_9HYPH</name>
<keyword evidence="3" id="KW-1003">Cell membrane</keyword>
<dbReference type="RefSeq" id="WP_252816792.1">
    <property type="nucleotide sequence ID" value="NZ_JAMXQS010000002.1"/>
</dbReference>
<dbReference type="Gene3D" id="1.10.3470.10">
    <property type="entry name" value="ABC transporter involved in vitamin B12 uptake, BtuC"/>
    <property type="match status" value="1"/>
</dbReference>
<comment type="similarity">
    <text evidence="8">Belongs to the binding-protein-dependent transport system permease family. LivHM subfamily.</text>
</comment>
<keyword evidence="7 9" id="KW-0472">Membrane</keyword>
<sequence>MSSVIVAGLVSGSIYALIASGLSLVWGALGVFNFAHGALLMAGAFVAWFVSDPAGLDLGLTAGVLTSMIFMIAAGGVLYVLLVRPWLGKPAAELTVIMTTVAGAMFLENLALYTFGARLKALDQVVTGTVSVAGTAMQAQNLLVIVLAPVLLGGLALFLKLSKHGLAIRAIAQNDEAARLLGIRIERTYFLTFAVSALLAGVAGVMIGGLFNITPSMGSDPLLRAFLVVVFGGLGSLPGTVIAAYLIGLIEAASSYYIGIYWTPVVLFSVLILVLLVRPNGLLGRAP</sequence>
<feature type="transmembrane region" description="Helical" evidence="9">
    <location>
        <begin position="6"/>
        <end position="26"/>
    </location>
</feature>
<feature type="transmembrane region" description="Helical" evidence="9">
    <location>
        <begin position="225"/>
        <end position="247"/>
    </location>
</feature>
<gene>
    <name evidence="10" type="ORF">NGM99_05465</name>
</gene>
<organism evidence="10 11">
    <name type="scientific">Mesorhizobium liriopis</name>
    <dbReference type="NCBI Taxonomy" id="2953882"/>
    <lineage>
        <taxon>Bacteria</taxon>
        <taxon>Pseudomonadati</taxon>
        <taxon>Pseudomonadota</taxon>
        <taxon>Alphaproteobacteria</taxon>
        <taxon>Hyphomicrobiales</taxon>
        <taxon>Phyllobacteriaceae</taxon>
        <taxon>Mesorhizobium</taxon>
    </lineage>
</organism>
<feature type="transmembrane region" description="Helical" evidence="9">
    <location>
        <begin position="94"/>
        <end position="116"/>
    </location>
</feature>
<dbReference type="InterPro" id="IPR052157">
    <property type="entry name" value="BCAA_transport_permease"/>
</dbReference>
<keyword evidence="6 9" id="KW-1133">Transmembrane helix</keyword>
<protein>
    <submittedName>
        <fullName evidence="10">Branched-chain amino acid ABC transporter permease</fullName>
    </submittedName>
</protein>
<keyword evidence="11" id="KW-1185">Reference proteome</keyword>
<evidence type="ECO:0000256" key="5">
    <source>
        <dbReference type="ARBA" id="ARBA00022970"/>
    </source>
</evidence>
<evidence type="ECO:0000313" key="10">
    <source>
        <dbReference type="EMBL" id="MCO6049237.1"/>
    </source>
</evidence>
<keyword evidence="4 9" id="KW-0812">Transmembrane</keyword>
<feature type="transmembrane region" description="Helical" evidence="9">
    <location>
        <begin position="136"/>
        <end position="159"/>
    </location>
</feature>
<feature type="transmembrane region" description="Helical" evidence="9">
    <location>
        <begin position="189"/>
        <end position="213"/>
    </location>
</feature>
<comment type="subcellular location">
    <subcellularLocation>
        <location evidence="1">Cell membrane</location>
        <topology evidence="1">Multi-pass membrane protein</topology>
    </subcellularLocation>
</comment>
<dbReference type="Pfam" id="PF02653">
    <property type="entry name" value="BPD_transp_2"/>
    <property type="match status" value="1"/>
</dbReference>
<dbReference type="Proteomes" id="UP001205906">
    <property type="component" value="Unassembled WGS sequence"/>
</dbReference>
<dbReference type="CDD" id="cd06582">
    <property type="entry name" value="TM_PBP1_LivH_like"/>
    <property type="match status" value="1"/>
</dbReference>
<keyword evidence="2" id="KW-0813">Transport</keyword>
<comment type="caution">
    <text evidence="10">The sequence shown here is derived from an EMBL/GenBank/DDBJ whole genome shotgun (WGS) entry which is preliminary data.</text>
</comment>
<evidence type="ECO:0000256" key="2">
    <source>
        <dbReference type="ARBA" id="ARBA00022448"/>
    </source>
</evidence>
<evidence type="ECO:0000256" key="8">
    <source>
        <dbReference type="ARBA" id="ARBA00037998"/>
    </source>
</evidence>
<evidence type="ECO:0000256" key="3">
    <source>
        <dbReference type="ARBA" id="ARBA00022475"/>
    </source>
</evidence>
<evidence type="ECO:0000256" key="1">
    <source>
        <dbReference type="ARBA" id="ARBA00004651"/>
    </source>
</evidence>
<dbReference type="EMBL" id="JAMXQS010000002">
    <property type="protein sequence ID" value="MCO6049237.1"/>
    <property type="molecule type" value="Genomic_DNA"/>
</dbReference>
<evidence type="ECO:0000256" key="9">
    <source>
        <dbReference type="SAM" id="Phobius"/>
    </source>
</evidence>
<keyword evidence="5" id="KW-0029">Amino-acid transport</keyword>
<evidence type="ECO:0000256" key="7">
    <source>
        <dbReference type="ARBA" id="ARBA00023136"/>
    </source>
</evidence>
<reference evidence="10 11" key="1">
    <citation type="submission" date="2022-06" db="EMBL/GenBank/DDBJ databases">
        <title>Mesorhizobium sp. strain RP14 Genome sequencing and assembly.</title>
        <authorList>
            <person name="Kim I."/>
        </authorList>
    </citation>
    <scope>NUCLEOTIDE SEQUENCE [LARGE SCALE GENOMIC DNA]</scope>
    <source>
        <strain evidence="11">RP14(2022)</strain>
    </source>
</reference>
<evidence type="ECO:0000313" key="11">
    <source>
        <dbReference type="Proteomes" id="UP001205906"/>
    </source>
</evidence>
<feature type="transmembrane region" description="Helical" evidence="9">
    <location>
        <begin position="31"/>
        <end position="50"/>
    </location>
</feature>
<proteinExistence type="inferred from homology"/>
<accession>A0ABT1C376</accession>
<feature type="transmembrane region" description="Helical" evidence="9">
    <location>
        <begin position="259"/>
        <end position="277"/>
    </location>
</feature>
<feature type="transmembrane region" description="Helical" evidence="9">
    <location>
        <begin position="62"/>
        <end position="82"/>
    </location>
</feature>
<dbReference type="PANTHER" id="PTHR11795">
    <property type="entry name" value="BRANCHED-CHAIN AMINO ACID TRANSPORT SYSTEM PERMEASE PROTEIN LIVH"/>
    <property type="match status" value="1"/>
</dbReference>
<evidence type="ECO:0000256" key="6">
    <source>
        <dbReference type="ARBA" id="ARBA00022989"/>
    </source>
</evidence>
<dbReference type="InterPro" id="IPR037294">
    <property type="entry name" value="ABC_BtuC-like"/>
</dbReference>
<dbReference type="PANTHER" id="PTHR11795:SF451">
    <property type="entry name" value="ABC TRANSPORTER PERMEASE PROTEIN"/>
    <property type="match status" value="1"/>
</dbReference>
<evidence type="ECO:0000256" key="4">
    <source>
        <dbReference type="ARBA" id="ARBA00022692"/>
    </source>
</evidence>
<dbReference type="InterPro" id="IPR001851">
    <property type="entry name" value="ABC_transp_permease"/>
</dbReference>